<feature type="short sequence motif" description="DGA/G" evidence="3">
    <location>
        <begin position="1404"/>
        <end position="1406"/>
    </location>
</feature>
<feature type="short sequence motif" description="GXGXXG" evidence="3">
    <location>
        <begin position="1233"/>
        <end position="1238"/>
    </location>
</feature>
<dbReference type="GO" id="GO:0047372">
    <property type="term" value="F:monoacylglycerol lipase activity"/>
    <property type="evidence" value="ECO:0007669"/>
    <property type="project" value="TreeGrafter"/>
</dbReference>
<dbReference type="EMBL" id="CAJNOK010003076">
    <property type="protein sequence ID" value="CAF0886888.1"/>
    <property type="molecule type" value="Genomic_DNA"/>
</dbReference>
<accession>A0A8S2HQJ2</accession>
<dbReference type="SUPFAM" id="SSF54001">
    <property type="entry name" value="Cysteine proteinases"/>
    <property type="match status" value="1"/>
</dbReference>
<name>A0A8S2HQJ2_9BILA</name>
<evidence type="ECO:0000313" key="7">
    <source>
        <dbReference type="EMBL" id="CAF3669785.1"/>
    </source>
</evidence>
<evidence type="ECO:0000313" key="6">
    <source>
        <dbReference type="EMBL" id="CAF0886888.1"/>
    </source>
</evidence>
<dbReference type="PROSITE" id="PS51635">
    <property type="entry name" value="PNPLA"/>
    <property type="match status" value="1"/>
</dbReference>
<dbReference type="InterPro" id="IPR002641">
    <property type="entry name" value="PNPLA_dom"/>
</dbReference>
<dbReference type="PANTHER" id="PTHR32176:SF92">
    <property type="entry name" value="XYLOSE ISOMERASE"/>
    <property type="match status" value="1"/>
</dbReference>
<feature type="domain" description="PNPLA" evidence="5">
    <location>
        <begin position="1229"/>
        <end position="1417"/>
    </location>
</feature>
<gene>
    <name evidence="6" type="ORF">OVA965_LOCUS8918</name>
    <name evidence="7" type="ORF">TMI583_LOCUS8914</name>
</gene>
<keyword evidence="2 3" id="KW-0443">Lipid metabolism</keyword>
<dbReference type="SUPFAM" id="SSF52151">
    <property type="entry name" value="FabD/lysophospholipase-like"/>
    <property type="match status" value="1"/>
</dbReference>
<evidence type="ECO:0000256" key="3">
    <source>
        <dbReference type="PROSITE-ProRule" id="PRU01161"/>
    </source>
</evidence>
<dbReference type="GO" id="GO:0004620">
    <property type="term" value="F:phospholipase activity"/>
    <property type="evidence" value="ECO:0007669"/>
    <property type="project" value="TreeGrafter"/>
</dbReference>
<feature type="active site" description="Nucleophile" evidence="3">
    <location>
        <position position="1267"/>
    </location>
</feature>
<dbReference type="CDD" id="cd07199">
    <property type="entry name" value="Pat17_PNPLA8_PNPLA9_like"/>
    <property type="match status" value="1"/>
</dbReference>
<dbReference type="PANTHER" id="PTHR32176">
    <property type="entry name" value="XYLOSE ISOMERASE"/>
    <property type="match status" value="1"/>
</dbReference>
<evidence type="ECO:0000259" key="4">
    <source>
        <dbReference type="PROSITE" id="PS50802"/>
    </source>
</evidence>
<dbReference type="SUPFAM" id="SSF48452">
    <property type="entry name" value="TPR-like"/>
    <property type="match status" value="1"/>
</dbReference>
<evidence type="ECO:0000256" key="1">
    <source>
        <dbReference type="ARBA" id="ARBA00010240"/>
    </source>
</evidence>
<dbReference type="EMBL" id="CAJOBA010003076">
    <property type="protein sequence ID" value="CAF3669785.1"/>
    <property type="molecule type" value="Genomic_DNA"/>
</dbReference>
<proteinExistence type="inferred from homology"/>
<dbReference type="Gene3D" id="1.25.40.10">
    <property type="entry name" value="Tetratricopeptide repeat domain"/>
    <property type="match status" value="1"/>
</dbReference>
<protein>
    <recommendedName>
        <fullName evidence="9">PNPLA domain-containing protein</fullName>
    </recommendedName>
</protein>
<reference evidence="7" key="1">
    <citation type="submission" date="2021-02" db="EMBL/GenBank/DDBJ databases">
        <authorList>
            <person name="Nowell W R."/>
        </authorList>
    </citation>
    <scope>NUCLEOTIDE SEQUENCE</scope>
</reference>
<comment type="caution">
    <text evidence="7">The sequence shown here is derived from an EMBL/GenBank/DDBJ whole genome shotgun (WGS) entry which is preliminary data.</text>
</comment>
<dbReference type="InterPro" id="IPR038765">
    <property type="entry name" value="Papain-like_cys_pep_sf"/>
</dbReference>
<dbReference type="InterPro" id="IPR003323">
    <property type="entry name" value="OTU_dom"/>
</dbReference>
<dbReference type="Proteomes" id="UP000677228">
    <property type="component" value="Unassembled WGS sequence"/>
</dbReference>
<dbReference type="Proteomes" id="UP000682733">
    <property type="component" value="Unassembled WGS sequence"/>
</dbReference>
<evidence type="ECO:0000313" key="8">
    <source>
        <dbReference type="Proteomes" id="UP000682733"/>
    </source>
</evidence>
<organism evidence="7 8">
    <name type="scientific">Didymodactylos carnosus</name>
    <dbReference type="NCBI Taxonomy" id="1234261"/>
    <lineage>
        <taxon>Eukaryota</taxon>
        <taxon>Metazoa</taxon>
        <taxon>Spiralia</taxon>
        <taxon>Gnathifera</taxon>
        <taxon>Rotifera</taxon>
        <taxon>Eurotatoria</taxon>
        <taxon>Bdelloidea</taxon>
        <taxon>Philodinida</taxon>
        <taxon>Philodinidae</taxon>
        <taxon>Didymodactylos</taxon>
    </lineage>
</organism>
<comment type="similarity">
    <text evidence="1">Belongs to the patatin family.</text>
</comment>
<dbReference type="Pfam" id="PF02338">
    <property type="entry name" value="OTU"/>
    <property type="match status" value="1"/>
</dbReference>
<feature type="active site" description="Proton acceptor" evidence="3">
    <location>
        <position position="1404"/>
    </location>
</feature>
<evidence type="ECO:0008006" key="9">
    <source>
        <dbReference type="Google" id="ProtNLM"/>
    </source>
</evidence>
<feature type="short sequence motif" description="GXSXG" evidence="3">
    <location>
        <begin position="1265"/>
        <end position="1269"/>
    </location>
</feature>
<feature type="non-terminal residue" evidence="7">
    <location>
        <position position="1542"/>
    </location>
</feature>
<feature type="domain" description="OTU" evidence="4">
    <location>
        <begin position="6"/>
        <end position="176"/>
    </location>
</feature>
<evidence type="ECO:0000256" key="2">
    <source>
        <dbReference type="ARBA" id="ARBA00023098"/>
    </source>
</evidence>
<dbReference type="Gene3D" id="3.90.70.80">
    <property type="match status" value="1"/>
</dbReference>
<dbReference type="Pfam" id="PF01734">
    <property type="entry name" value="Patatin"/>
    <property type="match status" value="1"/>
</dbReference>
<evidence type="ECO:0000259" key="5">
    <source>
        <dbReference type="PROSITE" id="PS51635"/>
    </source>
</evidence>
<dbReference type="GO" id="GO:0016042">
    <property type="term" value="P:lipid catabolic process"/>
    <property type="evidence" value="ECO:0007669"/>
    <property type="project" value="UniProtKB-UniRule"/>
</dbReference>
<keyword evidence="3" id="KW-0378">Hydrolase</keyword>
<dbReference type="InterPro" id="IPR016035">
    <property type="entry name" value="Acyl_Trfase/lysoPLipase"/>
</dbReference>
<sequence length="1542" mass="176958">IDIGHVSIPYVKGDGNCLYNSIALLASLPNHFVVELRVRNIIEMAVHVDDYLRRYSDYDTNLKQYLITNMINDEAWAQAWDLFGLCTVLNCNIRSIYPSVPITISTESSPVLASPKLPPNTDVITLNQVFSPIRLTSVCTVNTIFILWTNTISIDDWRARRLPLWYPNHFVPLLKSQGLENSSMDKTREFDELLNSIDRLIQKNVSSFEVYDLCDRVKSRIDNLFEGRNDELHKRYRHSFHVKRSAYSRQVGNDEDTIVHEKLSKIYKPEQSKERNITPETIRSEIPYNVLVTWEDIKSCLNQLVLLLKVNDPEILIERIEKLQTAIIRLLENNIRSFEQYEIIHINCSDIQKLLHVVIEEMRRADLDMVSGSVKSPLEEFEVSLTELIQCIDDGLLDRRVNFVNYILSDIPTLQATCFPDAASLTKERIESIHIQWIKFFHPDKNKSYEPLFNELTKYLNSERDLLLNNITQEIGDSYTVEYYCNEGLTLWEKAVDYTHILNNRKSNLKHLTPEMYENLTESELKAFKIHFAILSYEQYRAALRAFGPKGAVLKRSDILKFMAVTLYYAENYTVEAQIYVIVAVYILTENYMESNIWEEKVKELQTELEKIQRQNNRRPAPTIGNSASANASSASLSQLAIYLPSQKRENVLLSYADGSISRARTRSNVRSCLQQLILKQCLLKVDNDNVRLNLPKELELKVRKGTIRYRLIGLAFQLVLIGEAFLRGPDFREASPLQNPRQDSLTEDAIRAFETVYNNTSLRIAAEQLDKRIEEIQLIRYGKRLRQRIKAFRYSIPDEYLEDAIQSPFTDRLEEYSNIARLNYAIGNIIASGTANLDRCKKAVNDVKQSLSQKHQFFTIPTERIQALDDLLCAFGLTDELGQLALKDQVPLDQIKKIVVNEQILHCTRVILVSADDEHLEILSLLTSREIGLNRQVFANKVRECYASSNMLDKSLVTNLLKAEQVISVDDWEKKFLTSTGNVLHYRYFPLLSRLYNLALQPCDVKNHRLHGFVFVSTKAKIDYSSGASQIVYVVVRENSPNVDAVFVTCKSVLNYLYTQLELQKIPDEKAKIHVQIANNYCTAADVFEKKHRLLALPLWQQAFDAYSNALKCVPLNIAAALGYSRCQLMLSKYSRAKEFLGKKTKHLNCAEAWYLLARANRNMQMYDDAQYAVNKSLALDKTYQDAIRESKVIDSLKNERMNQRIAHYENMVVRTVYTKDREYYNILSIDGGGIRGILPAVWLSEIERKTHRSIASMFQMVAGTSTGAIIAAGLTIPQQHPMSVEPLYKAADLVKLYTTKASEIFSRSNTLGSYIKTDPRYTDRGRKTLFSTYFRNTRISEVLTDLVIPAVTAENPCTHLFTKCAAVADSSKNHMLQEVLMCTTAAPTYFSPYKLGTTVYTDGGVHLNQPSLAACNEAIRTGRSSQERIFLLSLGTGSFVRDPLNPNATRNLWFYLTHRETVLQVILDGPQNNIDSQCTGIIGENYHRWQVWFEESIKLDDTNPKTIEFLFDTARAHIEEMEGYDNKYRLGLLIDHLKES</sequence>
<dbReference type="PROSITE" id="PS50802">
    <property type="entry name" value="OTU"/>
    <property type="match status" value="1"/>
</dbReference>
<keyword evidence="3" id="KW-0442">Lipid degradation</keyword>
<dbReference type="Gene3D" id="3.40.1090.10">
    <property type="entry name" value="Cytosolic phospholipase A2 catalytic domain"/>
    <property type="match status" value="1"/>
</dbReference>
<dbReference type="InterPro" id="IPR011990">
    <property type="entry name" value="TPR-like_helical_dom_sf"/>
</dbReference>